<name>A7TR17_VANPO</name>
<accession>A7TR17</accession>
<gene>
    <name evidence="2" type="ORF">Kpol_449p9</name>
</gene>
<evidence type="ECO:0000313" key="2">
    <source>
        <dbReference type="EMBL" id="EDO15292.1"/>
    </source>
</evidence>
<dbReference type="InterPro" id="IPR054722">
    <property type="entry name" value="PolX-like_BBD"/>
</dbReference>
<dbReference type="EMBL" id="DS480468">
    <property type="protein sequence ID" value="EDO15292.1"/>
    <property type="molecule type" value="Genomic_DNA"/>
</dbReference>
<dbReference type="GeneID" id="5543363"/>
<sequence>MINYNPDTNISESEQAKWILSRAVSSHICGDISKFADFEAETKDNYIHGLSNQYKIHGHGTVEVPGFTLNEVVYIPDANVNLLSIKKLSSDNNVTFLFDDRHAYVMFYDRKKKKVGTFRRNLCYLDLN</sequence>
<protein>
    <submittedName>
        <fullName evidence="2">Tkp5 protein</fullName>
    </submittedName>
</protein>
<keyword evidence="3" id="KW-1185">Reference proteome</keyword>
<dbReference type="KEGG" id="vpo:Kpol_449p9"/>
<reference evidence="2 3" key="1">
    <citation type="journal article" date="2007" name="Proc. Natl. Acad. Sci. U.S.A.">
        <title>Independent sorting-out of thousands of duplicated gene pairs in two yeast species descended from a whole-genome duplication.</title>
        <authorList>
            <person name="Scannell D.R."/>
            <person name="Frank A.C."/>
            <person name="Conant G.C."/>
            <person name="Byrne K.P."/>
            <person name="Woolfit M."/>
            <person name="Wolfe K.H."/>
        </authorList>
    </citation>
    <scope>NUCLEOTIDE SEQUENCE [LARGE SCALE GENOMIC DNA]</scope>
    <source>
        <strain evidence="3">ATCC 22028 / DSM 70294 / BCRC 21397 / CBS 2163 / NBRC 10782 / NRRL Y-8283 / UCD 57-17</strain>
    </source>
</reference>
<dbReference type="RefSeq" id="XP_001643150.1">
    <property type="nucleotide sequence ID" value="XM_001643100.1"/>
</dbReference>
<dbReference type="AlphaFoldDB" id="A7TR17"/>
<dbReference type="Pfam" id="PF22936">
    <property type="entry name" value="Pol_BBD"/>
    <property type="match status" value="1"/>
</dbReference>
<dbReference type="OrthoDB" id="1937754at2759"/>
<dbReference type="Proteomes" id="UP000000267">
    <property type="component" value="Unassembled WGS sequence"/>
</dbReference>
<dbReference type="PhylomeDB" id="A7TR17"/>
<evidence type="ECO:0000313" key="3">
    <source>
        <dbReference type="Proteomes" id="UP000000267"/>
    </source>
</evidence>
<feature type="domain" description="Retrovirus-related Pol polyprotein from transposon TNT 1-94-like beta-barrel" evidence="1">
    <location>
        <begin position="18"/>
        <end position="90"/>
    </location>
</feature>
<dbReference type="InParanoid" id="A7TR17"/>
<evidence type="ECO:0000259" key="1">
    <source>
        <dbReference type="Pfam" id="PF22936"/>
    </source>
</evidence>
<proteinExistence type="predicted"/>
<organism evidence="3">
    <name type="scientific">Vanderwaltozyma polyspora (strain ATCC 22028 / DSM 70294 / BCRC 21397 / CBS 2163 / NBRC 10782 / NRRL Y-8283 / UCD 57-17)</name>
    <name type="common">Kluyveromyces polysporus</name>
    <dbReference type="NCBI Taxonomy" id="436907"/>
    <lineage>
        <taxon>Eukaryota</taxon>
        <taxon>Fungi</taxon>
        <taxon>Dikarya</taxon>
        <taxon>Ascomycota</taxon>
        <taxon>Saccharomycotina</taxon>
        <taxon>Saccharomycetes</taxon>
        <taxon>Saccharomycetales</taxon>
        <taxon>Saccharomycetaceae</taxon>
        <taxon>Vanderwaltozyma</taxon>
    </lineage>
</organism>
<dbReference type="HOGENOM" id="CLU_1961240_0_0_1"/>